<comment type="similarity">
    <text evidence="2 11">Belongs to the class-I aminoacyl-tRNA synthetase family.</text>
</comment>
<dbReference type="Pfam" id="PF08264">
    <property type="entry name" value="Anticodon_1"/>
    <property type="match status" value="1"/>
</dbReference>
<comment type="subcellular location">
    <subcellularLocation>
        <location evidence="1">Cytoplasm</location>
    </subcellularLocation>
</comment>
<feature type="domain" description="Leucine--tRNA ligase RagD-binding" evidence="15">
    <location>
        <begin position="994"/>
        <end position="1062"/>
    </location>
</feature>
<dbReference type="SUPFAM" id="SSF47323">
    <property type="entry name" value="Anticodon-binding domain of a subclass of class I aminoacyl-tRNA synthetases"/>
    <property type="match status" value="1"/>
</dbReference>
<evidence type="ECO:0000256" key="1">
    <source>
        <dbReference type="ARBA" id="ARBA00004496"/>
    </source>
</evidence>
<dbReference type="Proteomes" id="UP001151295">
    <property type="component" value="Unassembled WGS sequence"/>
</dbReference>
<dbReference type="PANTHER" id="PTHR45794">
    <property type="entry name" value="LEUCYL-TRNA SYNTHETASE"/>
    <property type="match status" value="1"/>
</dbReference>
<dbReference type="Pfam" id="PF09334">
    <property type="entry name" value="tRNA-synt_1g"/>
    <property type="match status" value="1"/>
</dbReference>
<evidence type="ECO:0000259" key="12">
    <source>
        <dbReference type="Pfam" id="PF00133"/>
    </source>
</evidence>
<keyword evidence="4 11" id="KW-0436">Ligase</keyword>
<dbReference type="InterPro" id="IPR014729">
    <property type="entry name" value="Rossmann-like_a/b/a_fold"/>
</dbReference>
<dbReference type="InterPro" id="IPR004493">
    <property type="entry name" value="Leu-tRNA-synth_Ia_arc/euk"/>
</dbReference>
<dbReference type="InterPro" id="IPR055416">
    <property type="entry name" value="RBD_LARS1"/>
</dbReference>
<dbReference type="EMBL" id="JANBQD010000021">
    <property type="protein sequence ID" value="KAJ1993087.1"/>
    <property type="molecule type" value="Genomic_DNA"/>
</dbReference>
<proteinExistence type="inferred from homology"/>
<evidence type="ECO:0000256" key="11">
    <source>
        <dbReference type="RuleBase" id="RU363035"/>
    </source>
</evidence>
<evidence type="ECO:0000256" key="6">
    <source>
        <dbReference type="ARBA" id="ARBA00022840"/>
    </source>
</evidence>
<evidence type="ECO:0000259" key="13">
    <source>
        <dbReference type="Pfam" id="PF08264"/>
    </source>
</evidence>
<accession>A0ABQ8PRW7</accession>
<evidence type="ECO:0000256" key="7">
    <source>
        <dbReference type="ARBA" id="ARBA00022917"/>
    </source>
</evidence>
<dbReference type="InterPro" id="IPR015413">
    <property type="entry name" value="Methionyl/Leucyl_tRNA_Synth"/>
</dbReference>
<name>A0ABQ8PRW7_9FUNG</name>
<dbReference type="PROSITE" id="PS00178">
    <property type="entry name" value="AA_TRNA_LIGASE_I"/>
    <property type="match status" value="1"/>
</dbReference>
<comment type="catalytic activity">
    <reaction evidence="10">
        <text>tRNA(Leu) + L-leucine + ATP = L-leucyl-tRNA(Leu) + AMP + diphosphate</text>
        <dbReference type="Rhea" id="RHEA:11688"/>
        <dbReference type="Rhea" id="RHEA-COMP:9613"/>
        <dbReference type="Rhea" id="RHEA-COMP:9622"/>
        <dbReference type="ChEBI" id="CHEBI:30616"/>
        <dbReference type="ChEBI" id="CHEBI:33019"/>
        <dbReference type="ChEBI" id="CHEBI:57427"/>
        <dbReference type="ChEBI" id="CHEBI:78442"/>
        <dbReference type="ChEBI" id="CHEBI:78494"/>
        <dbReference type="ChEBI" id="CHEBI:456215"/>
        <dbReference type="EC" id="6.1.1.4"/>
    </reaction>
</comment>
<organism evidence="16 17">
    <name type="scientific">Coemansia umbellata</name>
    <dbReference type="NCBI Taxonomy" id="1424467"/>
    <lineage>
        <taxon>Eukaryota</taxon>
        <taxon>Fungi</taxon>
        <taxon>Fungi incertae sedis</taxon>
        <taxon>Zoopagomycota</taxon>
        <taxon>Kickxellomycotina</taxon>
        <taxon>Kickxellomycetes</taxon>
        <taxon>Kickxellales</taxon>
        <taxon>Kickxellaceae</taxon>
        <taxon>Coemansia</taxon>
    </lineage>
</organism>
<dbReference type="PANTHER" id="PTHR45794:SF1">
    <property type="entry name" value="LEUCINE--TRNA LIGASE, CYTOPLASMIC"/>
    <property type="match status" value="1"/>
</dbReference>
<evidence type="ECO:0000256" key="9">
    <source>
        <dbReference type="ARBA" id="ARBA00030520"/>
    </source>
</evidence>
<dbReference type="InterPro" id="IPR009080">
    <property type="entry name" value="tRNAsynth_Ia_anticodon-bd"/>
</dbReference>
<dbReference type="Gene3D" id="3.90.740.10">
    <property type="entry name" value="Valyl/Leucyl/Isoleucyl-tRNA synthetase, editing domain"/>
    <property type="match status" value="1"/>
</dbReference>
<reference evidence="16" key="1">
    <citation type="submission" date="2022-07" db="EMBL/GenBank/DDBJ databases">
        <title>Phylogenomic reconstructions and comparative analyses of Kickxellomycotina fungi.</title>
        <authorList>
            <person name="Reynolds N.K."/>
            <person name="Stajich J.E."/>
            <person name="Barry K."/>
            <person name="Grigoriev I.V."/>
            <person name="Crous P."/>
            <person name="Smith M.E."/>
        </authorList>
    </citation>
    <scope>NUCLEOTIDE SEQUENCE</scope>
    <source>
        <strain evidence="16">BCRC 34882</strain>
    </source>
</reference>
<evidence type="ECO:0000259" key="15">
    <source>
        <dbReference type="Pfam" id="PF24810"/>
    </source>
</evidence>
<dbReference type="SUPFAM" id="SSF50677">
    <property type="entry name" value="ValRS/IleRS/LeuRS editing domain"/>
    <property type="match status" value="1"/>
</dbReference>
<sequence length="1124" mass="125168">MAQTTNATSTAVAATADDSANKMFKRDALVTIEKQWQKDWEERHIFEVDMPEDDSVDPEELHEKYPKWLGTFPYPYMNGILHLGHAFSVSKIDFATGWERLKGKRALFPFGFHVTGMPIKAAADKIARELEMFGPDFVIPDEAEDLGDKVAEMSVDDSPAAGQNFRGKKTKATAKFGSHKHQFQVMQSQGMSNEQIAKFADAQYWLEYYPPIAIEDLKSMGCKIDWRRAFLTTDYNPYYDSFARWQFERLHEMGKIKFGKRYTIWSAKDGQPCMDHDRQTGEGVNPQEYTGIKLQVLEWSEQGNKVISAIPQLEGKKIFLVAATLRPETMYGQTNCFVGTKLEYGFYQSENPNEVYVVTGRAARNMAFQGLTPANGQVVLLGTVNGQAIVGSKVDAPLSAYSSGVYVLPMENVLATKGTGVVTSVPSDSPDDYAALRDLKKKTEYYGIKPEWVDKFEPVPVISTPAFGAMTAPALCEKMKINSQKDRVQLAEAKDAAYKEGFYNGTMSVGEFKGESVQEAKVKVRDLLIANGSGLAYAEPEKPVMSRSADDCVVALCDQWYFDYGESTWKAAAEKCLASMETYGEDTRHQFQQILDWLKQWACVRSYGLGSRVPWDPSYLIESLSDSTIYMSYYTVSHLLHRSLDGSKIGPLGITPEDMDNAAWDYVLLGKALPTGHSKHKELEVLRRSFLYWYPVDIRSSGKDLMQNHLTFFIYIHSALFPESKWPRSVRANGHLLLNGEKMSKSTGNTLSLGDSCKLYGADATRIALADAGDGIDDANFEMTTADAAIRSLYTLMEWITSAQKALALSGKSPNESVKVDDVHLCAATKSFTTVDEVFVAEMDRHVLATGDAYEATNYRDALKCGFHDFTNIRSWYMKYTVTTGMHPALVRKWIERQVLLISPIAPHWAEHVWKTIMGNSNSIMDFRWPTNDLPTTTNHALLMAGDYVRKVAKAIGDVEIALKKRNKKKDSKTTAAASAEFDPNAPKSLDIFVANEFPAWQEDVISVLKENYDSATGTFDDKATLAALGKKGVLKNKKTMPFAQEIKKRVAMIGSAAFDRALTFKEIDLLNEIAPALKNNLEFAQINIISASTSDNLTDAQTKAAESAVPGEPGFLIANSVSS</sequence>
<feature type="domain" description="Methionyl/Leucyl tRNA synthetase" evidence="14">
    <location>
        <begin position="702"/>
        <end position="785"/>
    </location>
</feature>
<dbReference type="InterPro" id="IPR001412">
    <property type="entry name" value="aa-tRNA-synth_I_CS"/>
</dbReference>
<keyword evidence="17" id="KW-1185">Reference proteome</keyword>
<evidence type="ECO:0000313" key="17">
    <source>
        <dbReference type="Proteomes" id="UP001151295"/>
    </source>
</evidence>
<keyword evidence="8 11" id="KW-0030">Aminoacyl-tRNA synthetase</keyword>
<feature type="domain" description="Aminoacyl-tRNA synthetase class Ia" evidence="12">
    <location>
        <begin position="36"/>
        <end position="125"/>
    </location>
</feature>
<keyword evidence="6 11" id="KW-0067">ATP-binding</keyword>
<evidence type="ECO:0000256" key="8">
    <source>
        <dbReference type="ARBA" id="ARBA00023146"/>
    </source>
</evidence>
<dbReference type="Gene3D" id="3.40.50.620">
    <property type="entry name" value="HUPs"/>
    <property type="match status" value="1"/>
</dbReference>
<dbReference type="InterPro" id="IPR002300">
    <property type="entry name" value="aa-tRNA-synth_Ia"/>
</dbReference>
<dbReference type="Pfam" id="PF00133">
    <property type="entry name" value="tRNA-synt_1"/>
    <property type="match status" value="1"/>
</dbReference>
<evidence type="ECO:0000313" key="16">
    <source>
        <dbReference type="EMBL" id="KAJ1993087.1"/>
    </source>
</evidence>
<dbReference type="SUPFAM" id="SSF52374">
    <property type="entry name" value="Nucleotidylyl transferase"/>
    <property type="match status" value="1"/>
</dbReference>
<dbReference type="InterPro" id="IPR009008">
    <property type="entry name" value="Val/Leu/Ile-tRNA-synth_edit"/>
</dbReference>
<dbReference type="EC" id="6.1.1.4" evidence="3"/>
<dbReference type="Gene3D" id="1.10.730.10">
    <property type="entry name" value="Isoleucyl-tRNA Synthetase, Domain 1"/>
    <property type="match status" value="1"/>
</dbReference>
<dbReference type="Pfam" id="PF24810">
    <property type="entry name" value="RBD_LARS1"/>
    <property type="match status" value="1"/>
</dbReference>
<keyword evidence="7 11" id="KW-0648">Protein biosynthesis</keyword>
<dbReference type="NCBIfam" id="TIGR00395">
    <property type="entry name" value="leuS_arch"/>
    <property type="match status" value="1"/>
</dbReference>
<feature type="domain" description="Methionyl/Valyl/Leucyl/Isoleucyl-tRNA synthetase anticodon-binding" evidence="13">
    <location>
        <begin position="836"/>
        <end position="970"/>
    </location>
</feature>
<evidence type="ECO:0000259" key="14">
    <source>
        <dbReference type="Pfam" id="PF09334"/>
    </source>
</evidence>
<evidence type="ECO:0000256" key="5">
    <source>
        <dbReference type="ARBA" id="ARBA00022741"/>
    </source>
</evidence>
<gene>
    <name evidence="16" type="primary">CDC60_1</name>
    <name evidence="16" type="ORF">EDC05_002345</name>
</gene>
<comment type="caution">
    <text evidence="16">The sequence shown here is derived from an EMBL/GenBank/DDBJ whole genome shotgun (WGS) entry which is preliminary data.</text>
</comment>
<evidence type="ECO:0000256" key="3">
    <source>
        <dbReference type="ARBA" id="ARBA00013164"/>
    </source>
</evidence>
<evidence type="ECO:0000256" key="4">
    <source>
        <dbReference type="ARBA" id="ARBA00022598"/>
    </source>
</evidence>
<keyword evidence="5 11" id="KW-0547">Nucleotide-binding</keyword>
<evidence type="ECO:0000256" key="10">
    <source>
        <dbReference type="ARBA" id="ARBA00047469"/>
    </source>
</evidence>
<evidence type="ECO:0000256" key="2">
    <source>
        <dbReference type="ARBA" id="ARBA00005594"/>
    </source>
</evidence>
<protein>
    <recommendedName>
        <fullName evidence="3">leucine--tRNA ligase</fullName>
        <ecNumber evidence="3">6.1.1.4</ecNumber>
    </recommendedName>
    <alternativeName>
        <fullName evidence="9">Leucyl-tRNA synthetase</fullName>
    </alternativeName>
</protein>
<dbReference type="InterPro" id="IPR013155">
    <property type="entry name" value="M/V/L/I-tRNA-synth_anticd-bd"/>
</dbReference>
<dbReference type="GO" id="GO:0004823">
    <property type="term" value="F:leucine-tRNA ligase activity"/>
    <property type="evidence" value="ECO:0007669"/>
    <property type="project" value="UniProtKB-EC"/>
</dbReference>